<comment type="caution">
    <text evidence="1">The sequence shown here is derived from an EMBL/GenBank/DDBJ whole genome shotgun (WGS) entry which is preliminary data.</text>
</comment>
<accession>A0ABS0UIT5</accession>
<keyword evidence="2" id="KW-1185">Reference proteome</keyword>
<dbReference type="RefSeq" id="WP_198721316.1">
    <property type="nucleotide sequence ID" value="NZ_JAEIKU010000182.1"/>
</dbReference>
<proteinExistence type="predicted"/>
<dbReference type="EMBL" id="JAEILG010000035">
    <property type="protein sequence ID" value="MBI6565516.1"/>
    <property type="molecule type" value="Genomic_DNA"/>
</dbReference>
<name>A0ABS0UIT5_9PSED</name>
<reference evidence="1 2" key="1">
    <citation type="submission" date="2020-12" db="EMBL/GenBank/DDBJ databases">
        <title>Comparative genomic insights into the epidemiology and virulence of plant pathogenic Pseudomonads from Turkey.</title>
        <authorList>
            <person name="Dillon M."/>
            <person name="Ruiz-Bedoya T."/>
            <person name="Bendalovic-Torma C."/>
            <person name="Guttman K.M."/>
            <person name="Kwak H."/>
            <person name="Middleton M.A."/>
            <person name="Wang P.W."/>
            <person name="Horuz S."/>
            <person name="Aysan Y."/>
            <person name="Guttman D.S."/>
        </authorList>
    </citation>
    <scope>NUCLEOTIDE SEQUENCE [LARGE SCALE GENOMIC DNA]</scope>
    <source>
        <strain evidence="1 2">S5_IA_2b</strain>
    </source>
</reference>
<gene>
    <name evidence="1" type="ORF">YA0852_15610</name>
</gene>
<sequence length="48" mass="4811">MAVLARISPDKLSKAARAPATSALSNAFCTAAPPTAARYPGATATVNH</sequence>
<evidence type="ECO:0000313" key="2">
    <source>
        <dbReference type="Proteomes" id="UP000648914"/>
    </source>
</evidence>
<dbReference type="Proteomes" id="UP000648914">
    <property type="component" value="Unassembled WGS sequence"/>
</dbReference>
<organism evidence="1 2">
    <name type="scientific">Pseudomonas synxantha</name>
    <dbReference type="NCBI Taxonomy" id="47883"/>
    <lineage>
        <taxon>Bacteria</taxon>
        <taxon>Pseudomonadati</taxon>
        <taxon>Pseudomonadota</taxon>
        <taxon>Gammaproteobacteria</taxon>
        <taxon>Pseudomonadales</taxon>
        <taxon>Pseudomonadaceae</taxon>
        <taxon>Pseudomonas</taxon>
    </lineage>
</organism>
<evidence type="ECO:0000313" key="1">
    <source>
        <dbReference type="EMBL" id="MBI6565516.1"/>
    </source>
</evidence>
<protein>
    <submittedName>
        <fullName evidence="1">Uncharacterized protein</fullName>
    </submittedName>
</protein>